<feature type="compositionally biased region" description="Basic and acidic residues" evidence="1">
    <location>
        <begin position="83"/>
        <end position="97"/>
    </location>
</feature>
<sequence>GRRPERERARIGEDDHAYEEGRAANESEGHRVGRCGLRGIGEDGLRRHLRVLREVPLRPEVRLRSGGGAVPRRAPGRPGGTRLLREQEAIAREDGPV</sequence>
<feature type="region of interest" description="Disordered" evidence="1">
    <location>
        <begin position="63"/>
        <end position="97"/>
    </location>
</feature>
<dbReference type="AlphaFoldDB" id="A0A6J4QM69"/>
<accession>A0A6J4QM69</accession>
<gene>
    <name evidence="2" type="ORF">AVDCRST_MAG01-01-4245</name>
</gene>
<proteinExistence type="predicted"/>
<organism evidence="2">
    <name type="scientific">uncultured Rubrobacteraceae bacterium</name>
    <dbReference type="NCBI Taxonomy" id="349277"/>
    <lineage>
        <taxon>Bacteria</taxon>
        <taxon>Bacillati</taxon>
        <taxon>Actinomycetota</taxon>
        <taxon>Rubrobacteria</taxon>
        <taxon>Rubrobacterales</taxon>
        <taxon>Rubrobacteraceae</taxon>
        <taxon>environmental samples</taxon>
    </lineage>
</organism>
<feature type="region of interest" description="Disordered" evidence="1">
    <location>
        <begin position="1"/>
        <end position="30"/>
    </location>
</feature>
<dbReference type="EMBL" id="CADCUW010000550">
    <property type="protein sequence ID" value="CAA9447640.1"/>
    <property type="molecule type" value="Genomic_DNA"/>
</dbReference>
<evidence type="ECO:0000256" key="1">
    <source>
        <dbReference type="SAM" id="MobiDB-lite"/>
    </source>
</evidence>
<feature type="non-terminal residue" evidence="2">
    <location>
        <position position="1"/>
    </location>
</feature>
<protein>
    <submittedName>
        <fullName evidence="2">Uncharacterized protein</fullName>
    </submittedName>
</protein>
<reference evidence="2" key="1">
    <citation type="submission" date="2020-02" db="EMBL/GenBank/DDBJ databases">
        <authorList>
            <person name="Meier V. D."/>
        </authorList>
    </citation>
    <scope>NUCLEOTIDE SEQUENCE</scope>
    <source>
        <strain evidence="2">AVDCRST_MAG01</strain>
    </source>
</reference>
<feature type="non-terminal residue" evidence="2">
    <location>
        <position position="97"/>
    </location>
</feature>
<evidence type="ECO:0000313" key="2">
    <source>
        <dbReference type="EMBL" id="CAA9447640.1"/>
    </source>
</evidence>
<name>A0A6J4QM69_9ACTN</name>